<dbReference type="PANTHER" id="PTHR45036:SF1">
    <property type="entry name" value="METHYLTRANSFERASE LIKE 7A"/>
    <property type="match status" value="1"/>
</dbReference>
<dbReference type="InterPro" id="IPR013216">
    <property type="entry name" value="Methyltransf_11"/>
</dbReference>
<dbReference type="PANTHER" id="PTHR45036">
    <property type="entry name" value="METHYLTRANSFERASE LIKE 7B"/>
    <property type="match status" value="1"/>
</dbReference>
<keyword evidence="2" id="KW-0808">Transferase</keyword>
<proteinExistence type="predicted"/>
<gene>
    <name evidence="2" type="ORF">QQ91_0000445</name>
</gene>
<organism evidence="2 3">
    <name type="scientific">Lyngbya confervoides BDU141951</name>
    <dbReference type="NCBI Taxonomy" id="1574623"/>
    <lineage>
        <taxon>Bacteria</taxon>
        <taxon>Bacillati</taxon>
        <taxon>Cyanobacteriota</taxon>
        <taxon>Cyanophyceae</taxon>
        <taxon>Oscillatoriophycideae</taxon>
        <taxon>Oscillatoriales</taxon>
        <taxon>Microcoleaceae</taxon>
        <taxon>Lyngbya</taxon>
    </lineage>
</organism>
<reference evidence="2 3" key="1">
    <citation type="journal article" date="2015" name="Genome Announc.">
        <title>Draft Genome Sequence of Filamentous Marine Cyanobacterium Lyngbya confervoides Strain BDU141951.</title>
        <authorList>
            <person name="Chandrababunaidu M.M."/>
            <person name="Sen D."/>
            <person name="Tripathy S."/>
        </authorList>
    </citation>
    <scope>NUCLEOTIDE SEQUENCE [LARGE SCALE GENOMIC DNA]</scope>
    <source>
        <strain evidence="2 3">BDU141951</strain>
    </source>
</reference>
<accession>A0ABD4SY24</accession>
<evidence type="ECO:0000259" key="1">
    <source>
        <dbReference type="Pfam" id="PF08241"/>
    </source>
</evidence>
<protein>
    <submittedName>
        <fullName evidence="2">Class I SAM-dependent methyltransferase</fullName>
    </submittedName>
</protein>
<dbReference type="EMBL" id="JTHE03000004">
    <property type="protein sequence ID" value="MCM1981303.1"/>
    <property type="molecule type" value="Genomic_DNA"/>
</dbReference>
<dbReference type="GO" id="GO:0008168">
    <property type="term" value="F:methyltransferase activity"/>
    <property type="evidence" value="ECO:0007669"/>
    <property type="project" value="UniProtKB-KW"/>
</dbReference>
<dbReference type="CDD" id="cd02440">
    <property type="entry name" value="AdoMet_MTases"/>
    <property type="match status" value="1"/>
</dbReference>
<name>A0ABD4SY24_9CYAN</name>
<evidence type="ECO:0000313" key="3">
    <source>
        <dbReference type="Proteomes" id="UP000031561"/>
    </source>
</evidence>
<feature type="domain" description="Methyltransferase type 11" evidence="1">
    <location>
        <begin position="47"/>
        <end position="141"/>
    </location>
</feature>
<comment type="caution">
    <text evidence="2">The sequence shown here is derived from an EMBL/GenBank/DDBJ whole genome shotgun (WGS) entry which is preliminary data.</text>
</comment>
<keyword evidence="3" id="KW-1185">Reference proteome</keyword>
<sequence>MRSSYNASPRWYQRCFAWMMAHAAGEYEAAMTARKQALFDGLEGTVLELGPGAGPNLCYYSPSIQWIGLEPNPFMLPYLQTSAAQADLNIQVRQQTLEQASLPPHSVDVVVSTLVLCSVPNLSATLEIIHRILKPGGRFLFIEHVAAPSGSLLRTLQSGIRPIWQIIGDGCQLNRDTGPAIKAAGFDQVEYETFDGPVPIPLVGPHICGTAIK</sequence>
<evidence type="ECO:0000313" key="2">
    <source>
        <dbReference type="EMBL" id="MCM1981303.1"/>
    </source>
</evidence>
<dbReference type="SUPFAM" id="SSF53335">
    <property type="entry name" value="S-adenosyl-L-methionine-dependent methyltransferases"/>
    <property type="match status" value="1"/>
</dbReference>
<dbReference type="InterPro" id="IPR029063">
    <property type="entry name" value="SAM-dependent_MTases_sf"/>
</dbReference>
<dbReference type="InterPro" id="IPR052356">
    <property type="entry name" value="Thiol_S-MT"/>
</dbReference>
<keyword evidence="2" id="KW-0489">Methyltransferase</keyword>
<dbReference type="AlphaFoldDB" id="A0ABD4SY24"/>
<dbReference type="Pfam" id="PF08241">
    <property type="entry name" value="Methyltransf_11"/>
    <property type="match status" value="1"/>
</dbReference>
<dbReference type="RefSeq" id="WP_250833214.1">
    <property type="nucleotide sequence ID" value="NZ_JTHE03000004.1"/>
</dbReference>
<dbReference type="GO" id="GO:0032259">
    <property type="term" value="P:methylation"/>
    <property type="evidence" value="ECO:0007669"/>
    <property type="project" value="UniProtKB-KW"/>
</dbReference>
<dbReference type="Gene3D" id="3.40.50.150">
    <property type="entry name" value="Vaccinia Virus protein VP39"/>
    <property type="match status" value="1"/>
</dbReference>
<dbReference type="Proteomes" id="UP000031561">
    <property type="component" value="Unassembled WGS sequence"/>
</dbReference>